<evidence type="ECO:0000313" key="4">
    <source>
        <dbReference type="Proteomes" id="UP000193529"/>
    </source>
</evidence>
<feature type="chain" id="PRO_5038917336" description="Glycosyltransferase RgtA/B/C/D-like domain-containing protein" evidence="2">
    <location>
        <begin position="17"/>
        <end position="780"/>
    </location>
</feature>
<feature type="signal peptide" evidence="2">
    <location>
        <begin position="1"/>
        <end position="16"/>
    </location>
</feature>
<dbReference type="Proteomes" id="UP000193529">
    <property type="component" value="Unassembled WGS sequence"/>
</dbReference>
<dbReference type="AlphaFoldDB" id="A0A1X2A1P5"/>
<feature type="transmembrane region" description="Helical" evidence="1">
    <location>
        <begin position="614"/>
        <end position="634"/>
    </location>
</feature>
<comment type="caution">
    <text evidence="3">The sequence shown here is derived from an EMBL/GenBank/DDBJ whole genome shotgun (WGS) entry which is preliminary data.</text>
</comment>
<keyword evidence="1" id="KW-0472">Membrane</keyword>
<feature type="transmembrane region" description="Helical" evidence="1">
    <location>
        <begin position="384"/>
        <end position="401"/>
    </location>
</feature>
<gene>
    <name evidence="3" type="ORF">AWC19_00030</name>
</gene>
<dbReference type="EMBL" id="LQPJ01000001">
    <property type="protein sequence ID" value="ORW34976.1"/>
    <property type="molecule type" value="Genomic_DNA"/>
</dbReference>
<feature type="transmembrane region" description="Helical" evidence="1">
    <location>
        <begin position="740"/>
        <end position="760"/>
    </location>
</feature>
<organism evidence="3 4">
    <name type="scientific">Mycobacterium palustre</name>
    <dbReference type="NCBI Taxonomy" id="153971"/>
    <lineage>
        <taxon>Bacteria</taxon>
        <taxon>Bacillati</taxon>
        <taxon>Actinomycetota</taxon>
        <taxon>Actinomycetes</taxon>
        <taxon>Mycobacteriales</taxon>
        <taxon>Mycobacteriaceae</taxon>
        <taxon>Mycobacterium</taxon>
        <taxon>Mycobacterium simiae complex</taxon>
    </lineage>
</organism>
<accession>A0A1X2A1P5</accession>
<proteinExistence type="predicted"/>
<feature type="transmembrane region" description="Helical" evidence="1">
    <location>
        <begin position="317"/>
        <end position="339"/>
    </location>
</feature>
<feature type="transmembrane region" description="Helical" evidence="1">
    <location>
        <begin position="163"/>
        <end position="180"/>
    </location>
</feature>
<feature type="transmembrane region" description="Helical" evidence="1">
    <location>
        <begin position="359"/>
        <end position="378"/>
    </location>
</feature>
<feature type="transmembrane region" description="Helical" evidence="1">
    <location>
        <begin position="26"/>
        <end position="48"/>
    </location>
</feature>
<feature type="transmembrane region" description="Helical" evidence="1">
    <location>
        <begin position="127"/>
        <end position="151"/>
    </location>
</feature>
<keyword evidence="2" id="KW-0732">Signal</keyword>
<feature type="transmembrane region" description="Helical" evidence="1">
    <location>
        <begin position="422"/>
        <end position="442"/>
    </location>
</feature>
<sequence>MLLLCQAGALATQALAVYTATRGAGAAAAAVSVCGFALAFASALWTLTQPQLSRALRNTAVMCLAVTPAVLRWLPSPRLFSDFDEQLHMRTLRDIVVSHSLFQSHPLLSISPRYPGLEAVATLFHQLGLPVMVAAMVVVLLARLALVSVLCDAVEHLTGSLRAGGLAVAVYAVSAQFVAFDSQFASQTLALPPALAAVALIARARWAADPRVLFGGAGLCLLAVAMTDYVTSWLAAAALVFWCIAQRGRQARRRVFCGAVVAVAVITVWAIIQWSVLGSYFGPIIGDLASQLSGQPRRGAFSDAAGYSAPPWERFLLVYWAAAVVFVVALLILICVRSVLPRLRSGAPPTAAHSREPRVLLAVLVAMNPVLMALPAWGSEAGDRVGALLFLPLSLLAATAAERRSQLRRGSNFQPWSHRQLTIARSVAVVLATGAFAGGYLMGSGPGYNRLSGPYLVAADGRSMDGETLAAVRWAGDQLPPGSRIGADRMSGALLASQAGLWPVLREGEVGVPGLYLGDGWNPWQSEVARDLRLRYLYVDQRLADGPPHLGWYFYPGETEELVRFTQDQLTRFDNLSGIDLLYRHGPVSIYDLGGLGVPELRSGWRGGTRDPGAPIQIAIGLLFGLALALAARSRARYTVTQKVEAFRLAAGPPLTFAAGLAAVCAGSVTLLLAHVWLGPFVFLSMALGALLVNLRWARSVSMSGTAALRSSSSAALEIPVVLAAAAVTRSALVRMPKKSLIVIGLVIFLLILFIALGVYDGIEMQRPPAQSLPTAGHLL</sequence>
<evidence type="ECO:0008006" key="5">
    <source>
        <dbReference type="Google" id="ProtNLM"/>
    </source>
</evidence>
<feature type="transmembrane region" description="Helical" evidence="1">
    <location>
        <begin position="55"/>
        <end position="74"/>
    </location>
</feature>
<feature type="transmembrane region" description="Helical" evidence="1">
    <location>
        <begin position="677"/>
        <end position="695"/>
    </location>
</feature>
<feature type="transmembrane region" description="Helical" evidence="1">
    <location>
        <begin position="255"/>
        <end position="272"/>
    </location>
</feature>
<dbReference type="STRING" id="153971.AWC19_00030"/>
<keyword evidence="4" id="KW-1185">Reference proteome</keyword>
<keyword evidence="1" id="KW-0812">Transmembrane</keyword>
<feature type="transmembrane region" description="Helical" evidence="1">
    <location>
        <begin position="646"/>
        <end position="671"/>
    </location>
</feature>
<protein>
    <recommendedName>
        <fullName evidence="5">Glycosyltransferase RgtA/B/C/D-like domain-containing protein</fullName>
    </recommendedName>
</protein>
<reference evidence="3 4" key="1">
    <citation type="submission" date="2016-01" db="EMBL/GenBank/DDBJ databases">
        <title>The new phylogeny of the genus Mycobacterium.</title>
        <authorList>
            <person name="Tarcisio F."/>
            <person name="Conor M."/>
            <person name="Antonella G."/>
            <person name="Elisabetta G."/>
            <person name="Giulia F.S."/>
            <person name="Sara T."/>
            <person name="Anna F."/>
            <person name="Clotilde B."/>
            <person name="Roberto B."/>
            <person name="Veronica D.S."/>
            <person name="Fabio R."/>
            <person name="Monica P."/>
            <person name="Olivier J."/>
            <person name="Enrico T."/>
            <person name="Nicola S."/>
        </authorList>
    </citation>
    <scope>NUCLEOTIDE SEQUENCE [LARGE SCALE GENOMIC DNA]</scope>
    <source>
        <strain evidence="3 4">DSM 44572</strain>
    </source>
</reference>
<feature type="transmembrane region" description="Helical" evidence="1">
    <location>
        <begin position="213"/>
        <end position="243"/>
    </location>
</feature>
<name>A0A1X2A1P5_9MYCO</name>
<evidence type="ECO:0000313" key="3">
    <source>
        <dbReference type="EMBL" id="ORW34976.1"/>
    </source>
</evidence>
<evidence type="ECO:0000256" key="2">
    <source>
        <dbReference type="SAM" id="SignalP"/>
    </source>
</evidence>
<evidence type="ECO:0000256" key="1">
    <source>
        <dbReference type="SAM" id="Phobius"/>
    </source>
</evidence>
<keyword evidence="1" id="KW-1133">Transmembrane helix</keyword>